<accession>A0A6J7J6W2</accession>
<feature type="transmembrane region" description="Helical" evidence="5">
    <location>
        <begin position="184"/>
        <end position="205"/>
    </location>
</feature>
<feature type="transmembrane region" description="Helical" evidence="5">
    <location>
        <begin position="128"/>
        <end position="148"/>
    </location>
</feature>
<dbReference type="PANTHER" id="PTHR32322">
    <property type="entry name" value="INNER MEMBRANE TRANSPORTER"/>
    <property type="match status" value="1"/>
</dbReference>
<evidence type="ECO:0000313" key="15">
    <source>
        <dbReference type="EMBL" id="CAB5062577.1"/>
    </source>
</evidence>
<evidence type="ECO:0000313" key="9">
    <source>
        <dbReference type="EMBL" id="CAB4738306.1"/>
    </source>
</evidence>
<feature type="domain" description="EamA" evidence="6">
    <location>
        <begin position="154"/>
        <end position="288"/>
    </location>
</feature>
<feature type="transmembrane region" description="Helical" evidence="5">
    <location>
        <begin position="12"/>
        <end position="31"/>
    </location>
</feature>
<keyword evidence="4 5" id="KW-0472">Membrane</keyword>
<feature type="transmembrane region" description="Helical" evidence="5">
    <location>
        <begin position="247"/>
        <end position="267"/>
    </location>
</feature>
<dbReference type="GO" id="GO:0016020">
    <property type="term" value="C:membrane"/>
    <property type="evidence" value="ECO:0007669"/>
    <property type="project" value="UniProtKB-SubCell"/>
</dbReference>
<evidence type="ECO:0000313" key="13">
    <source>
        <dbReference type="EMBL" id="CAB4971898.1"/>
    </source>
</evidence>
<dbReference type="EMBL" id="CAEZWY010000013">
    <property type="protein sequence ID" value="CAB4664773.1"/>
    <property type="molecule type" value="Genomic_DNA"/>
</dbReference>
<dbReference type="InterPro" id="IPR037185">
    <property type="entry name" value="EmrE-like"/>
</dbReference>
<keyword evidence="3 5" id="KW-1133">Transmembrane helix</keyword>
<evidence type="ECO:0000256" key="4">
    <source>
        <dbReference type="ARBA" id="ARBA00023136"/>
    </source>
</evidence>
<evidence type="ECO:0000313" key="14">
    <source>
        <dbReference type="EMBL" id="CAB5009261.1"/>
    </source>
</evidence>
<proteinExistence type="predicted"/>
<feature type="transmembrane region" description="Helical" evidence="5">
    <location>
        <begin position="217"/>
        <end position="235"/>
    </location>
</feature>
<dbReference type="Pfam" id="PF00892">
    <property type="entry name" value="EamA"/>
    <property type="match status" value="2"/>
</dbReference>
<dbReference type="AlphaFoldDB" id="A0A6J7J6W2"/>
<dbReference type="EMBL" id="CAFBNI010000010">
    <property type="protein sequence ID" value="CAB4939118.1"/>
    <property type="molecule type" value="Genomic_DNA"/>
</dbReference>
<evidence type="ECO:0000256" key="1">
    <source>
        <dbReference type="ARBA" id="ARBA00004141"/>
    </source>
</evidence>
<dbReference type="EMBL" id="CAFBPL010000010">
    <property type="protein sequence ID" value="CAB5009261.1"/>
    <property type="molecule type" value="Genomic_DNA"/>
</dbReference>
<evidence type="ECO:0000256" key="3">
    <source>
        <dbReference type="ARBA" id="ARBA00022989"/>
    </source>
</evidence>
<dbReference type="PANTHER" id="PTHR32322:SF9">
    <property type="entry name" value="AMINO-ACID METABOLITE EFFLUX PUMP-RELATED"/>
    <property type="match status" value="1"/>
</dbReference>
<feature type="transmembrane region" description="Helical" evidence="5">
    <location>
        <begin position="96"/>
        <end position="116"/>
    </location>
</feature>
<evidence type="ECO:0000313" key="7">
    <source>
        <dbReference type="EMBL" id="CAB4587627.1"/>
    </source>
</evidence>
<evidence type="ECO:0000313" key="10">
    <source>
        <dbReference type="EMBL" id="CAB4783463.1"/>
    </source>
</evidence>
<feature type="transmembrane region" description="Helical" evidence="5">
    <location>
        <begin position="67"/>
        <end position="90"/>
    </location>
</feature>
<feature type="transmembrane region" description="Helical" evidence="5">
    <location>
        <begin position="37"/>
        <end position="55"/>
    </location>
</feature>
<feature type="transmembrane region" description="Helical" evidence="5">
    <location>
        <begin position="273"/>
        <end position="289"/>
    </location>
</feature>
<dbReference type="EMBL" id="CAEZUF010000020">
    <property type="protein sequence ID" value="CAB4587627.1"/>
    <property type="molecule type" value="Genomic_DNA"/>
</dbReference>
<name>A0A6J7J6W2_9ZZZZ</name>
<dbReference type="EMBL" id="CAFAAE010000006">
    <property type="protein sequence ID" value="CAB4783463.1"/>
    <property type="molecule type" value="Genomic_DNA"/>
</dbReference>
<dbReference type="EMBL" id="CAFAAT010000014">
    <property type="protein sequence ID" value="CAB4799597.1"/>
    <property type="molecule type" value="Genomic_DNA"/>
</dbReference>
<dbReference type="EMBL" id="CAFBQT010000041">
    <property type="protein sequence ID" value="CAB5062577.1"/>
    <property type="molecule type" value="Genomic_DNA"/>
</dbReference>
<organism evidence="12">
    <name type="scientific">freshwater metagenome</name>
    <dbReference type="NCBI Taxonomy" id="449393"/>
    <lineage>
        <taxon>unclassified sequences</taxon>
        <taxon>metagenomes</taxon>
        <taxon>ecological metagenomes</taxon>
    </lineage>
</organism>
<dbReference type="InterPro" id="IPR000620">
    <property type="entry name" value="EamA_dom"/>
</dbReference>
<feature type="transmembrane region" description="Helical" evidence="5">
    <location>
        <begin position="154"/>
        <end position="172"/>
    </location>
</feature>
<evidence type="ECO:0000313" key="8">
    <source>
        <dbReference type="EMBL" id="CAB4664773.1"/>
    </source>
</evidence>
<evidence type="ECO:0000256" key="2">
    <source>
        <dbReference type="ARBA" id="ARBA00022692"/>
    </source>
</evidence>
<evidence type="ECO:0000313" key="12">
    <source>
        <dbReference type="EMBL" id="CAB4939118.1"/>
    </source>
</evidence>
<feature type="domain" description="EamA" evidence="6">
    <location>
        <begin position="9"/>
        <end position="142"/>
    </location>
</feature>
<comment type="subcellular location">
    <subcellularLocation>
        <location evidence="1">Membrane</location>
        <topology evidence="1">Multi-pass membrane protein</topology>
    </subcellularLocation>
</comment>
<dbReference type="EMBL" id="CAFBOI010000010">
    <property type="protein sequence ID" value="CAB4971898.1"/>
    <property type="molecule type" value="Genomic_DNA"/>
</dbReference>
<sequence>MSKQNSKSWVPIYIALGFVWGCSFIFIKLGLEFLTPFGVAFGRCALGAATLLMVVKIRKIALPKFGIIWLHLWVISLLLNTLPGIFFALAETKVTSILAGIINATTPLMTLIVILIAFREEKPKSHQVYGLLIGALGVATVLGAWNGIGKNPLWAVLVLLGAVTCYGISYPYSRKFIIPLKLQAESLAATQVSLAAITLLPLYLFDGIAEDNYGTGPVLAMVVLGIFGSGFAYIWNFQIIERAGSAIASSVTYVTPIVAVAVGIIFLGETLSWNEPLGCLIVLFGAALSQGRLSRRTTKA</sequence>
<reference evidence="12" key="1">
    <citation type="submission" date="2020-05" db="EMBL/GenBank/DDBJ databases">
        <authorList>
            <person name="Chiriac C."/>
            <person name="Salcher M."/>
            <person name="Ghai R."/>
            <person name="Kavagutti S V."/>
        </authorList>
    </citation>
    <scope>NUCLEOTIDE SEQUENCE</scope>
</reference>
<evidence type="ECO:0000259" key="6">
    <source>
        <dbReference type="Pfam" id="PF00892"/>
    </source>
</evidence>
<keyword evidence="2 5" id="KW-0812">Transmembrane</keyword>
<dbReference type="SUPFAM" id="SSF103481">
    <property type="entry name" value="Multidrug resistance efflux transporter EmrE"/>
    <property type="match status" value="2"/>
</dbReference>
<protein>
    <submittedName>
        <fullName evidence="12">Unannotated protein</fullName>
    </submittedName>
</protein>
<dbReference type="InterPro" id="IPR050638">
    <property type="entry name" value="AA-Vitamin_Transporters"/>
</dbReference>
<dbReference type="EMBL" id="CAEZYX010000022">
    <property type="protein sequence ID" value="CAB4738306.1"/>
    <property type="molecule type" value="Genomic_DNA"/>
</dbReference>
<evidence type="ECO:0000313" key="11">
    <source>
        <dbReference type="EMBL" id="CAB4799597.1"/>
    </source>
</evidence>
<gene>
    <name evidence="7" type="ORF">UFOPK1791_00347</name>
    <name evidence="8" type="ORF">UFOPK2312_00224</name>
    <name evidence="9" type="ORF">UFOPK2802_00377</name>
    <name evidence="10" type="ORF">UFOPK2982_00084</name>
    <name evidence="11" type="ORF">UFOPK3083_00264</name>
    <name evidence="12" type="ORF">UFOPK3783_00199</name>
    <name evidence="13" type="ORF">UFOPK3948_00184</name>
    <name evidence="14" type="ORF">UFOPK4113_00200</name>
    <name evidence="15" type="ORF">UFOPK4355_00463</name>
</gene>
<evidence type="ECO:0000256" key="5">
    <source>
        <dbReference type="SAM" id="Phobius"/>
    </source>
</evidence>